<gene>
    <name evidence="2" type="primary">rdx_2</name>
    <name evidence="2" type="ORF">CEXT_107891</name>
</gene>
<dbReference type="PROSITE" id="PS50097">
    <property type="entry name" value="BTB"/>
    <property type="match status" value="1"/>
</dbReference>
<accession>A0AAV4PT84</accession>
<dbReference type="CDD" id="cd18186">
    <property type="entry name" value="BTB_POZ_ZBTB_KLHL-like"/>
    <property type="match status" value="1"/>
</dbReference>
<dbReference type="InterPro" id="IPR000210">
    <property type="entry name" value="BTB/POZ_dom"/>
</dbReference>
<protein>
    <submittedName>
        <fullName evidence="2">Protein roadkill</fullName>
    </submittedName>
</protein>
<dbReference type="Proteomes" id="UP001054945">
    <property type="component" value="Unassembled WGS sequence"/>
</dbReference>
<dbReference type="SMART" id="SM00225">
    <property type="entry name" value="BTB"/>
    <property type="match status" value="1"/>
</dbReference>
<dbReference type="InterPro" id="IPR011333">
    <property type="entry name" value="SKP1/BTB/POZ_sf"/>
</dbReference>
<dbReference type="PANTHER" id="PTHR24413">
    <property type="entry name" value="SPECKLE-TYPE POZ PROTEIN"/>
    <property type="match status" value="1"/>
</dbReference>
<comment type="caution">
    <text evidence="2">The sequence shown here is derived from an EMBL/GenBank/DDBJ whole genome shotgun (WGS) entry which is preliminary data.</text>
</comment>
<keyword evidence="3" id="KW-1185">Reference proteome</keyword>
<proteinExistence type="predicted"/>
<evidence type="ECO:0000259" key="1">
    <source>
        <dbReference type="PROSITE" id="PS50097"/>
    </source>
</evidence>
<name>A0AAV4PT84_CAEEX</name>
<dbReference type="AlphaFoldDB" id="A0AAV4PT84"/>
<feature type="domain" description="BTB" evidence="1">
    <location>
        <begin position="2"/>
        <end position="65"/>
    </location>
</feature>
<evidence type="ECO:0000313" key="2">
    <source>
        <dbReference type="EMBL" id="GIX99919.1"/>
    </source>
</evidence>
<organism evidence="2 3">
    <name type="scientific">Caerostris extrusa</name>
    <name type="common">Bark spider</name>
    <name type="synonym">Caerostris bankana</name>
    <dbReference type="NCBI Taxonomy" id="172846"/>
    <lineage>
        <taxon>Eukaryota</taxon>
        <taxon>Metazoa</taxon>
        <taxon>Ecdysozoa</taxon>
        <taxon>Arthropoda</taxon>
        <taxon>Chelicerata</taxon>
        <taxon>Arachnida</taxon>
        <taxon>Araneae</taxon>
        <taxon>Araneomorphae</taxon>
        <taxon>Entelegynae</taxon>
        <taxon>Araneoidea</taxon>
        <taxon>Araneidae</taxon>
        <taxon>Caerostris</taxon>
    </lineage>
</organism>
<dbReference type="Pfam" id="PF00651">
    <property type="entry name" value="BTB"/>
    <property type="match status" value="1"/>
</dbReference>
<dbReference type="EMBL" id="BPLR01005114">
    <property type="protein sequence ID" value="GIX99919.1"/>
    <property type="molecule type" value="Genomic_DNA"/>
</dbReference>
<reference evidence="2 3" key="1">
    <citation type="submission" date="2021-06" db="EMBL/GenBank/DDBJ databases">
        <title>Caerostris extrusa draft genome.</title>
        <authorList>
            <person name="Kono N."/>
            <person name="Arakawa K."/>
        </authorList>
    </citation>
    <scope>NUCLEOTIDE SEQUENCE [LARGE SCALE GENOMIC DNA]</scope>
</reference>
<dbReference type="Gene3D" id="3.30.710.10">
    <property type="entry name" value="Potassium Channel Kv1.1, Chain A"/>
    <property type="match status" value="1"/>
</dbReference>
<sequence>MSDVKLKTKTCSFPAHKFILSARSPVFKTMFSSDMRESTCDSVDIRDLEDDTVKRMLRFMYTADVVDLGWNSASDLYAAADKYEVLTLKEKCSSYLKPT</sequence>
<evidence type="ECO:0000313" key="3">
    <source>
        <dbReference type="Proteomes" id="UP001054945"/>
    </source>
</evidence>
<dbReference type="SUPFAM" id="SSF54695">
    <property type="entry name" value="POZ domain"/>
    <property type="match status" value="1"/>
</dbReference>